<reference evidence="2 3" key="1">
    <citation type="submission" date="2023-06" db="EMBL/GenBank/DDBJ databases">
        <title>Rock-solubilizing bacteria, Microbacterium invictum, promotes re-establishment of vegetation in rocky wasteland by accelerating rock bio-weathering and reshaping soil bacterial community.</title>
        <authorList>
            <person name="Liu C."/>
        </authorList>
    </citation>
    <scope>NUCLEOTIDE SEQUENCE [LARGE SCALE GENOMIC DNA]</scope>
    <source>
        <strain evidence="2 3">X-18</strain>
    </source>
</reference>
<feature type="transmembrane region" description="Helical" evidence="1">
    <location>
        <begin position="227"/>
        <end position="247"/>
    </location>
</feature>
<feature type="transmembrane region" description="Helical" evidence="1">
    <location>
        <begin position="312"/>
        <end position="336"/>
    </location>
</feature>
<dbReference type="RefSeq" id="WP_322409923.1">
    <property type="nucleotide sequence ID" value="NZ_CP139779.1"/>
</dbReference>
<gene>
    <name evidence="2" type="ORF">T9R20_14010</name>
</gene>
<feature type="transmembrane region" description="Helical" evidence="1">
    <location>
        <begin position="366"/>
        <end position="384"/>
    </location>
</feature>
<dbReference type="Proteomes" id="UP001324533">
    <property type="component" value="Chromosome"/>
</dbReference>
<keyword evidence="1" id="KW-0472">Membrane</keyword>
<keyword evidence="1" id="KW-0812">Transmembrane</keyword>
<evidence type="ECO:0000313" key="2">
    <source>
        <dbReference type="EMBL" id="WQB69798.1"/>
    </source>
</evidence>
<feature type="transmembrane region" description="Helical" evidence="1">
    <location>
        <begin position="112"/>
        <end position="132"/>
    </location>
</feature>
<feature type="transmembrane region" description="Helical" evidence="1">
    <location>
        <begin position="46"/>
        <end position="66"/>
    </location>
</feature>
<feature type="transmembrane region" description="Helical" evidence="1">
    <location>
        <begin position="343"/>
        <end position="360"/>
    </location>
</feature>
<organism evidence="2 3">
    <name type="scientific">Microbacterium invictum</name>
    <dbReference type="NCBI Taxonomy" id="515415"/>
    <lineage>
        <taxon>Bacteria</taxon>
        <taxon>Bacillati</taxon>
        <taxon>Actinomycetota</taxon>
        <taxon>Actinomycetes</taxon>
        <taxon>Micrococcales</taxon>
        <taxon>Microbacteriaceae</taxon>
        <taxon>Microbacterium</taxon>
    </lineage>
</organism>
<dbReference type="EMBL" id="CP139779">
    <property type="protein sequence ID" value="WQB69798.1"/>
    <property type="molecule type" value="Genomic_DNA"/>
</dbReference>
<sequence>MFILGGVFSACAFFPAVVSSFANVRVTIVIVAFLVVAMTVYGRTSSATYVLMLLTLFLVILIGSLISTQLADATGDPLVATNAQRLFVVTPLLFVAGVGTGLRLDWARPLGLAYLFLAFAASGLAIVEASVGRSLLGRDLELAEMSREGDIRAIVASEHSLVLGTLLALAIPICLILPKGLRLPAATLLVLGVAATGSRGPLLVGLVFAIVSLFRSVTASVARHSRILTLTAVVGLGVLAYLSSFVWTNVVEGSTGSEYSANYRWAIYATVPDLLISQPLGYGLGTFPQGVWLVESRAFGVKDIVLTLDSELVYSAFTLGWIGLGLVSGALIVSILAVRHSPIVGLTATMCSVLGLSIALHAWDGLGAMWVLLVGMSSAILLKGRQMNEPHMRSETLDALRPSS</sequence>
<evidence type="ECO:0000256" key="1">
    <source>
        <dbReference type="SAM" id="Phobius"/>
    </source>
</evidence>
<keyword evidence="3" id="KW-1185">Reference proteome</keyword>
<name>A0ABZ0VA89_9MICO</name>
<feature type="transmembrane region" description="Helical" evidence="1">
    <location>
        <begin position="86"/>
        <end position="106"/>
    </location>
</feature>
<evidence type="ECO:0008006" key="4">
    <source>
        <dbReference type="Google" id="ProtNLM"/>
    </source>
</evidence>
<proteinExistence type="predicted"/>
<feature type="transmembrane region" description="Helical" evidence="1">
    <location>
        <begin position="190"/>
        <end position="215"/>
    </location>
</feature>
<evidence type="ECO:0000313" key="3">
    <source>
        <dbReference type="Proteomes" id="UP001324533"/>
    </source>
</evidence>
<feature type="transmembrane region" description="Helical" evidence="1">
    <location>
        <begin position="153"/>
        <end position="178"/>
    </location>
</feature>
<keyword evidence="1" id="KW-1133">Transmembrane helix</keyword>
<protein>
    <recommendedName>
        <fullName evidence="4">O-antigen polymerase</fullName>
    </recommendedName>
</protein>
<accession>A0ABZ0VA89</accession>